<organism evidence="1">
    <name type="scientific">marine sediment metagenome</name>
    <dbReference type="NCBI Taxonomy" id="412755"/>
    <lineage>
        <taxon>unclassified sequences</taxon>
        <taxon>metagenomes</taxon>
        <taxon>ecological metagenomes</taxon>
    </lineage>
</organism>
<dbReference type="AlphaFoldDB" id="A0A0F8Y1R2"/>
<reference evidence="1" key="1">
    <citation type="journal article" date="2015" name="Nature">
        <title>Complex archaea that bridge the gap between prokaryotes and eukaryotes.</title>
        <authorList>
            <person name="Spang A."/>
            <person name="Saw J.H."/>
            <person name="Jorgensen S.L."/>
            <person name="Zaremba-Niedzwiedzka K."/>
            <person name="Martijn J."/>
            <person name="Lind A.E."/>
            <person name="van Eijk R."/>
            <person name="Schleper C."/>
            <person name="Guy L."/>
            <person name="Ettema T.J."/>
        </authorList>
    </citation>
    <scope>NUCLEOTIDE SEQUENCE</scope>
</reference>
<evidence type="ECO:0000313" key="1">
    <source>
        <dbReference type="EMBL" id="KKK48139.1"/>
    </source>
</evidence>
<proteinExistence type="predicted"/>
<gene>
    <name evidence="1" type="ORF">LCGC14_3148130</name>
</gene>
<name>A0A0F8Y1R2_9ZZZZ</name>
<feature type="non-terminal residue" evidence="1">
    <location>
        <position position="197"/>
    </location>
</feature>
<protein>
    <submittedName>
        <fullName evidence="1">Uncharacterized protein</fullName>
    </submittedName>
</protein>
<dbReference type="EMBL" id="LAZR01069222">
    <property type="protein sequence ID" value="KKK48139.1"/>
    <property type="molecule type" value="Genomic_DNA"/>
</dbReference>
<accession>A0A0F8Y1R2</accession>
<comment type="caution">
    <text evidence="1">The sequence shown here is derived from an EMBL/GenBank/DDBJ whole genome shotgun (WGS) entry which is preliminary data.</text>
</comment>
<sequence length="197" mass="21943">MNKKIIIFPLVFIVLTMVVYAGFLSTTVRFNPSGWEDNGSVIRTLTNNTVQVTGDADFLGNITVGGGFDNGGIDLTTLGDIRLFGDILIRGDILTITDQEINGSFLPTEDDKFNIGSAALRWKDGFFSNIVTALTFIGELKDGFRNENFTERYDLRTDRWQLSNFTEGLLKAGTINATQYEDSSLVGWWQFNNNAND</sequence>